<evidence type="ECO:0000259" key="8">
    <source>
        <dbReference type="PROSITE" id="PS50075"/>
    </source>
</evidence>
<dbReference type="Pfam" id="PF21089">
    <property type="entry name" value="PKS_DH_N"/>
    <property type="match status" value="1"/>
</dbReference>
<organism evidence="11 12">
    <name type="scientific">Hypocrea virens (strain Gv29-8 / FGSC 10586)</name>
    <name type="common">Gliocladium virens</name>
    <name type="synonym">Trichoderma virens</name>
    <dbReference type="NCBI Taxonomy" id="413071"/>
    <lineage>
        <taxon>Eukaryota</taxon>
        <taxon>Fungi</taxon>
        <taxon>Dikarya</taxon>
        <taxon>Ascomycota</taxon>
        <taxon>Pezizomycotina</taxon>
        <taxon>Sordariomycetes</taxon>
        <taxon>Hypocreomycetidae</taxon>
        <taxon>Hypocreales</taxon>
        <taxon>Hypocreaceae</taxon>
        <taxon>Trichoderma</taxon>
    </lineage>
</organism>
<evidence type="ECO:0000256" key="2">
    <source>
        <dbReference type="ARBA" id="ARBA00022553"/>
    </source>
</evidence>
<dbReference type="InterPro" id="IPR020841">
    <property type="entry name" value="PKS_Beta-ketoAc_synthase_dom"/>
</dbReference>
<evidence type="ECO:0000256" key="1">
    <source>
        <dbReference type="ARBA" id="ARBA00022450"/>
    </source>
</evidence>
<dbReference type="SMART" id="SM00829">
    <property type="entry name" value="PKS_ER"/>
    <property type="match status" value="1"/>
</dbReference>
<dbReference type="GO" id="GO:0006633">
    <property type="term" value="P:fatty acid biosynthetic process"/>
    <property type="evidence" value="ECO:0007669"/>
    <property type="project" value="InterPro"/>
</dbReference>
<dbReference type="InterPro" id="IPR016039">
    <property type="entry name" value="Thiolase-like"/>
</dbReference>
<dbReference type="PROSITE" id="PS50075">
    <property type="entry name" value="CARRIER"/>
    <property type="match status" value="1"/>
</dbReference>
<dbReference type="InterPro" id="IPR056501">
    <property type="entry name" value="NAD-bd_HRPKS_sdrA"/>
</dbReference>
<feature type="region of interest" description="C-terminal hotdog fold" evidence="7">
    <location>
        <begin position="1108"/>
        <end position="1250"/>
    </location>
</feature>
<dbReference type="Pfam" id="PF08240">
    <property type="entry name" value="ADH_N"/>
    <property type="match status" value="1"/>
</dbReference>
<dbReference type="InterPro" id="IPR014043">
    <property type="entry name" value="Acyl_transferase_dom"/>
</dbReference>
<dbReference type="InterPro" id="IPR049900">
    <property type="entry name" value="PKS_mFAS_DH"/>
</dbReference>
<evidence type="ECO:0000256" key="5">
    <source>
        <dbReference type="ARBA" id="ARBA00023002"/>
    </source>
</evidence>
<dbReference type="VEuPathDB" id="FungiDB:TRIVIDRAFT_64883"/>
<proteinExistence type="predicted"/>
<dbReference type="Gene3D" id="3.40.366.10">
    <property type="entry name" value="Malonyl-Coenzyme A Acyl Carrier Protein, domain 2"/>
    <property type="match status" value="1"/>
</dbReference>
<dbReference type="SUPFAM" id="SSF51735">
    <property type="entry name" value="NAD(P)-binding Rossmann-fold domains"/>
    <property type="match status" value="2"/>
</dbReference>
<dbReference type="InterPro" id="IPR001227">
    <property type="entry name" value="Ac_transferase_dom_sf"/>
</dbReference>
<dbReference type="GO" id="GO:0004312">
    <property type="term" value="F:fatty acid synthase activity"/>
    <property type="evidence" value="ECO:0007669"/>
    <property type="project" value="TreeGrafter"/>
</dbReference>
<dbReference type="InterPro" id="IPR011032">
    <property type="entry name" value="GroES-like_sf"/>
</dbReference>
<evidence type="ECO:0000256" key="6">
    <source>
        <dbReference type="ARBA" id="ARBA00023268"/>
    </source>
</evidence>
<dbReference type="PROSITE" id="PS00606">
    <property type="entry name" value="KS3_1"/>
    <property type="match status" value="1"/>
</dbReference>
<dbReference type="InterPro" id="IPR016036">
    <property type="entry name" value="Malonyl_transacylase_ACP-bd"/>
</dbReference>
<feature type="region of interest" description="N-terminal hotdog fold" evidence="7">
    <location>
        <begin position="961"/>
        <end position="1095"/>
    </location>
</feature>
<dbReference type="InterPro" id="IPR020806">
    <property type="entry name" value="PKS_PP-bd"/>
</dbReference>
<dbReference type="GO" id="GO:0030639">
    <property type="term" value="P:polyketide biosynthetic process"/>
    <property type="evidence" value="ECO:0007669"/>
    <property type="project" value="UniProtKB-ARBA"/>
</dbReference>
<dbReference type="Pfam" id="PF00698">
    <property type="entry name" value="Acyl_transf_1"/>
    <property type="match status" value="1"/>
</dbReference>
<dbReference type="InterPro" id="IPR057326">
    <property type="entry name" value="KR_dom"/>
</dbReference>
<evidence type="ECO:0000313" key="11">
    <source>
        <dbReference type="EMBL" id="EHK16311.1"/>
    </source>
</evidence>
<dbReference type="InterPro" id="IPR020843">
    <property type="entry name" value="ER"/>
</dbReference>
<dbReference type="SUPFAM" id="SSF47336">
    <property type="entry name" value="ACP-like"/>
    <property type="match status" value="1"/>
</dbReference>
<dbReference type="SUPFAM" id="SSF55048">
    <property type="entry name" value="Probable ACP-binding domain of malonyl-CoA ACP transacylase"/>
    <property type="match status" value="1"/>
</dbReference>
<dbReference type="InterPro" id="IPR036736">
    <property type="entry name" value="ACP-like_sf"/>
</dbReference>
<dbReference type="Gene3D" id="3.40.50.720">
    <property type="entry name" value="NAD(P)-binding Rossmann-like Domain"/>
    <property type="match status" value="2"/>
</dbReference>
<dbReference type="Pfam" id="PF23297">
    <property type="entry name" value="ACP_SdgA_C"/>
    <property type="match status" value="1"/>
</dbReference>
<feature type="domain" description="Ketosynthase family 3 (KS3)" evidence="9">
    <location>
        <begin position="8"/>
        <end position="432"/>
    </location>
</feature>
<dbReference type="OrthoDB" id="329835at2759"/>
<protein>
    <submittedName>
        <fullName evidence="11">Polyketide synthase</fullName>
    </submittedName>
</protein>
<keyword evidence="4" id="KW-0808">Transferase</keyword>
<dbReference type="PROSITE" id="PS00012">
    <property type="entry name" value="PHOSPHOPANTETHEINE"/>
    <property type="match status" value="1"/>
</dbReference>
<dbReference type="InterPro" id="IPR042104">
    <property type="entry name" value="PKS_dehydratase_sf"/>
</dbReference>
<dbReference type="STRING" id="413071.G9NBV8"/>
<dbReference type="InterPro" id="IPR018201">
    <property type="entry name" value="Ketoacyl_synth_AS"/>
</dbReference>
<gene>
    <name evidence="11" type="ORF">TRIVIDRAFT_64883</name>
</gene>
<dbReference type="SMART" id="SM00825">
    <property type="entry name" value="PKS_KS"/>
    <property type="match status" value="1"/>
</dbReference>
<evidence type="ECO:0000256" key="7">
    <source>
        <dbReference type="PROSITE-ProRule" id="PRU01363"/>
    </source>
</evidence>
<dbReference type="SUPFAM" id="SSF52151">
    <property type="entry name" value="FabD/lysophospholipase-like"/>
    <property type="match status" value="1"/>
</dbReference>
<dbReference type="SMART" id="SM00823">
    <property type="entry name" value="PKS_PP"/>
    <property type="match status" value="1"/>
</dbReference>
<dbReference type="InterPro" id="IPR009081">
    <property type="entry name" value="PP-bd_ACP"/>
</dbReference>
<keyword evidence="6" id="KW-0511">Multifunctional enzyme</keyword>
<dbReference type="Gene3D" id="1.10.1200.10">
    <property type="entry name" value="ACP-like"/>
    <property type="match status" value="1"/>
</dbReference>
<dbReference type="SMART" id="SM00826">
    <property type="entry name" value="PKS_DH"/>
    <property type="match status" value="1"/>
</dbReference>
<evidence type="ECO:0000259" key="10">
    <source>
        <dbReference type="PROSITE" id="PS52019"/>
    </source>
</evidence>
<dbReference type="SMART" id="SM00822">
    <property type="entry name" value="PKS_KR"/>
    <property type="match status" value="1"/>
</dbReference>
<dbReference type="PROSITE" id="PS52004">
    <property type="entry name" value="KS3_2"/>
    <property type="match status" value="1"/>
</dbReference>
<evidence type="ECO:0000259" key="9">
    <source>
        <dbReference type="PROSITE" id="PS52004"/>
    </source>
</evidence>
<dbReference type="GO" id="GO:0016491">
    <property type="term" value="F:oxidoreductase activity"/>
    <property type="evidence" value="ECO:0007669"/>
    <property type="project" value="UniProtKB-KW"/>
</dbReference>
<dbReference type="Proteomes" id="UP000007115">
    <property type="component" value="Unassembled WGS sequence"/>
</dbReference>
<dbReference type="PANTHER" id="PTHR43775">
    <property type="entry name" value="FATTY ACID SYNTHASE"/>
    <property type="match status" value="1"/>
</dbReference>
<dbReference type="InterPro" id="IPR014031">
    <property type="entry name" value="Ketoacyl_synth_C"/>
</dbReference>
<dbReference type="InterPro" id="IPR036291">
    <property type="entry name" value="NAD(P)-bd_dom_sf"/>
</dbReference>
<sequence>MATAGIDGISIAITGLSCRFPGDGDNPVNYWKLVCEGKSAWSMIPKERFHGDAFWSGGKKRHGSVTKSGHFLKHDISHFDANFFNISASEANAMDPQHRIALEVVYEALESAGYSVQSLAGTRTGVFMGHFTSDYKELVISDTDAIPPYATTGLNKTSLANRISWTFDLRGPSFALDTACSSSLVAFHLACQSLRAGESDIAIVGGTNVLLNPDMFVAFSGQGFLSPDGKCKSFDASGDGYGRGEGVAAIVLKRVDDAIVALDPLRAIIRATGSNQDGHTKSLTLPSADAQEALIRDVYRLAKLDFAQTSYVEAHGTGTQAGDTTETLALSRTIAKGRSSKNKLIVGSVKANIGHLEAASGLAGVIKSVLMLERGIIPPNIHFHNPNPMIDFANWNIQIPNHLMQWPNQGTRRISINSFGYGGTNAHAIVDDAYSYLGNRGLRGLHYVKTLELYSDDGEKEEEEEVEEEYSSQPNTPRIFVLTAQDRAGLSRMKKSLASWLRTKIDELGDDLNKENHLADLAYTLSDKRSRLQWKTFALASSLDELADALESSDSGRIEAMSSSVPRLGFVFTGQGAQWATMGMALMAYPEFSASIEAADLFLRKKLNCSWSPRTELFRGRGTSRLGLALYSQTLCTVLQIALVDLLRKWAIIPDAVVGHSSGEIAAAYCAGYLSHEDAWQIAYCRGVACSNMKVAAPDLDGAMMAVGASPDACSDFIKRICPDKVNIACINSPSSVTLSGDATAIATLQEALQEENIFARKLLVDTAYHSKHMQLVAQEYLEAIADIQPRADTTTASNAGCKMYSSVTESEVTFKDLGPDYWVRNLVSPVRFATAIQNLMRPDAGVHSNSGDAVDVLVEIGPHAALQGPATQSIQALGINNKPYLSAIVRNQSAVETTLNLIGTLIAHGRPLELASVNRTLSVKNKPLVDLPSYPWNHAQQYWAESRLARVRKDRQASSSSLLGAPVPSFLEGERVWRGFLRLSEEPWMADHNIQDSILYPGAGFLAMAIEAALQTADTARNVKGFYLRDIEFLSAMLIPEDDELEHTISLRSDAWVADSIEGLWTEFVICSSPDRKSLMRNCRGFIRVCYDDSTIPARETQKDSEMLGYKQASTFAAANGNRLSKLTVPMVPKSMDEMYISIDIPFLADTKLKGFSKAHKLRSKRQLKASVGIMDETEQQSVLEISGLYCAEIARMNSSGKTSVLARKMCSKLIWRPSINLITNEDIQRITSASTGLKGGDASNSVAAPQIGMYKRQQLSEFIKIFHHTTPTMHIVELAQEGSIFAQDNSILKDVLRTATYTVLGYEGKQRFELGDSPALIERGSAETPSADQDLFQKHVKAADLVVCSAISQAPINITRNARLILKDGGKICTIETSEHVPAAKSALQEAGFTNLFQFGGSASGEPVFLVGSVESTGIIAGSGLKEKDIVLIQPANANEFVTAIMKQLKTALFAPGHGTSIHTWGIDNISALKDKDCVALLEVQSAFLESVEEKDFYAVQTLVTQCKSLLWVDALDGVSNSLVNGLARVVRNEVPGSQFQTLHVSSATLLQPERLSDFICRLLDLKISDNEFTVKDDMICTSRVLVDEELSAEIDEKQPMGVDAIGPISLASMDIPLRLTMTNNGAVCFEKYDAPTADLDGDEVEINVKSRTISANNLFAGIDEPLGYEAAGVIVRVGSSVTKFRPGDSVVMYSLGLANQTLQRTREEFCHPLPSGYTFTQAISGAAAHAVAWYALDRIARIQSGQSILIHDAADDVGQAAIQIAHNHSLEIYATIKAETDQALLRDTYNIPEDHIFNLQDPHLVDSVKLMTNGRGVDILLSSPTNTAHRQTSQCLADFGTFLEVGLRDSPRSTMLDTRFVPQDATFSSFSLNSIATKSPRLMGQIICAAFELYQKGIVKPIASLKVFSASQVESAVQYAQTDGQDKTIILSFNDNDLVPVLGSGMRQPIDIDLSSDACYMLVGGLGGLGRSLAMMLAENGARKLCFLSRSGAASTSATDLIHDLKGLGVQVECLKCDVSDISALKNALDRCSVELGPVHGVIQCAMVLRDTLFANMSYDQWQESTLPKVQGTQNLHKTLPDVDFFVTLSSFAGTFGNRGQSNYAAGCAYQDALALQRRDEGKKATTIDVGLMRDIGVLAENGMTDNLKDWEEPYGVREGELRTLVKLAIAGRLPAQVLTGLATGGSAVAAGIPTPFYLADAKFSLMGATDLDKVNDATSDSNNKRKSDTIRALISNSEGLPEASEHVVASLVGRIAKMLQIEAEDVDTSRALHSYGLDSLVAIEIVDWALKEIEARVSVFDIMAAVPITATASKIANASALLARK</sequence>
<keyword evidence="12" id="KW-1185">Reference proteome</keyword>
<dbReference type="Pfam" id="PF02801">
    <property type="entry name" value="Ketoacyl-synt_C"/>
    <property type="match status" value="1"/>
</dbReference>
<dbReference type="InterPro" id="IPR020807">
    <property type="entry name" value="PKS_DH"/>
</dbReference>
<dbReference type="SMART" id="SM00827">
    <property type="entry name" value="PKS_AT"/>
    <property type="match status" value="1"/>
</dbReference>
<evidence type="ECO:0000313" key="12">
    <source>
        <dbReference type="Proteomes" id="UP000007115"/>
    </source>
</evidence>
<dbReference type="GO" id="GO:0031177">
    <property type="term" value="F:phosphopantetheine binding"/>
    <property type="evidence" value="ECO:0007669"/>
    <property type="project" value="InterPro"/>
</dbReference>
<dbReference type="Gene3D" id="3.10.129.110">
    <property type="entry name" value="Polyketide synthase dehydratase"/>
    <property type="match status" value="1"/>
</dbReference>
<dbReference type="InterPro" id="IPR049552">
    <property type="entry name" value="PKS_DH_N"/>
</dbReference>
<keyword evidence="2" id="KW-0597">Phosphoprotein</keyword>
<dbReference type="HOGENOM" id="CLU_000022_31_0_1"/>
<dbReference type="GeneID" id="25796638"/>
<dbReference type="InterPro" id="IPR013154">
    <property type="entry name" value="ADH-like_N"/>
</dbReference>
<dbReference type="eggNOG" id="KOG1202">
    <property type="taxonomic scope" value="Eukaryota"/>
</dbReference>
<dbReference type="Pfam" id="PF00109">
    <property type="entry name" value="ketoacyl-synt"/>
    <property type="match status" value="1"/>
</dbReference>
<dbReference type="InterPro" id="IPR013968">
    <property type="entry name" value="PKS_KR"/>
</dbReference>
<dbReference type="OMA" id="SQPICSV"/>
<name>G9NBV8_HYPVG</name>
<dbReference type="RefSeq" id="XP_013950504.1">
    <property type="nucleotide sequence ID" value="XM_014095029.1"/>
</dbReference>
<dbReference type="CDD" id="cd05274">
    <property type="entry name" value="KR_FAS_SDR_x"/>
    <property type="match status" value="1"/>
</dbReference>
<dbReference type="InterPro" id="IPR050091">
    <property type="entry name" value="PKS_NRPS_Biosynth_Enz"/>
</dbReference>
<accession>G9NBV8</accession>
<comment type="caution">
    <text evidence="7">Lacks conserved residue(s) required for the propagation of feature annotation.</text>
</comment>
<dbReference type="InterPro" id="IPR016035">
    <property type="entry name" value="Acyl_Trfase/lysoPLipase"/>
</dbReference>
<keyword evidence="5" id="KW-0560">Oxidoreductase</keyword>
<feature type="domain" description="PKS/mFAS DH" evidence="10">
    <location>
        <begin position="961"/>
        <end position="1250"/>
    </location>
</feature>
<dbReference type="InParanoid" id="G9NBV8"/>
<dbReference type="Gene3D" id="3.90.180.10">
    <property type="entry name" value="Medium-chain alcohol dehydrogenases, catalytic domain"/>
    <property type="match status" value="1"/>
</dbReference>
<dbReference type="GO" id="GO:0004315">
    <property type="term" value="F:3-oxoacyl-[acyl-carrier-protein] synthase activity"/>
    <property type="evidence" value="ECO:0007669"/>
    <property type="project" value="InterPro"/>
</dbReference>
<dbReference type="Pfam" id="PF16197">
    <property type="entry name" value="KAsynt_C_assoc"/>
    <property type="match status" value="1"/>
</dbReference>
<dbReference type="GO" id="GO:0008168">
    <property type="term" value="F:methyltransferase activity"/>
    <property type="evidence" value="ECO:0007669"/>
    <property type="project" value="UniProtKB-KW"/>
</dbReference>
<keyword evidence="3" id="KW-0489">Methyltransferase</keyword>
<dbReference type="Pfam" id="PF23114">
    <property type="entry name" value="NAD-bd_HRPKS_sdrA"/>
    <property type="match status" value="1"/>
</dbReference>
<dbReference type="InterPro" id="IPR014030">
    <property type="entry name" value="Ketoacyl_synth_N"/>
</dbReference>
<dbReference type="InterPro" id="IPR032821">
    <property type="entry name" value="PKS_assoc"/>
</dbReference>
<dbReference type="SUPFAM" id="SSF53901">
    <property type="entry name" value="Thiolase-like"/>
    <property type="match status" value="1"/>
</dbReference>
<dbReference type="SUPFAM" id="SSF50129">
    <property type="entry name" value="GroES-like"/>
    <property type="match status" value="1"/>
</dbReference>
<dbReference type="InterPro" id="IPR006162">
    <property type="entry name" value="Ppantetheine_attach_site"/>
</dbReference>
<keyword evidence="1" id="KW-0596">Phosphopantetheine</keyword>
<reference evidence="11 12" key="1">
    <citation type="journal article" date="2011" name="Genome Biol.">
        <title>Comparative genome sequence analysis underscores mycoparasitism as the ancestral life style of Trichoderma.</title>
        <authorList>
            <person name="Kubicek C.P."/>
            <person name="Herrera-Estrella A."/>
            <person name="Seidl-Seiboth V."/>
            <person name="Martinez D.A."/>
            <person name="Druzhinina I.S."/>
            <person name="Thon M."/>
            <person name="Zeilinger S."/>
            <person name="Casas-Flores S."/>
            <person name="Horwitz B.A."/>
            <person name="Mukherjee P.K."/>
            <person name="Mukherjee M."/>
            <person name="Kredics L."/>
            <person name="Alcaraz L.D."/>
            <person name="Aerts A."/>
            <person name="Antal Z."/>
            <person name="Atanasova L."/>
            <person name="Cervantes-Badillo M.G."/>
            <person name="Challacombe J."/>
            <person name="Chertkov O."/>
            <person name="McCluskey K."/>
            <person name="Coulpier F."/>
            <person name="Deshpande N."/>
            <person name="von Doehren H."/>
            <person name="Ebbole D.J."/>
            <person name="Esquivel-Naranjo E.U."/>
            <person name="Fekete E."/>
            <person name="Flipphi M."/>
            <person name="Glaser F."/>
            <person name="Gomez-Rodriguez E.Y."/>
            <person name="Gruber S."/>
            <person name="Han C."/>
            <person name="Henrissat B."/>
            <person name="Hermosa R."/>
            <person name="Hernandez-Onate M."/>
            <person name="Karaffa L."/>
            <person name="Kosti I."/>
            <person name="Le Crom S."/>
            <person name="Lindquist E."/>
            <person name="Lucas S."/>
            <person name="Luebeck M."/>
            <person name="Luebeck P.S."/>
            <person name="Margeot A."/>
            <person name="Metz B."/>
            <person name="Misra M."/>
            <person name="Nevalainen H."/>
            <person name="Omann M."/>
            <person name="Packer N."/>
            <person name="Perrone G."/>
            <person name="Uresti-Rivera E.E."/>
            <person name="Salamov A."/>
            <person name="Schmoll M."/>
            <person name="Seiboth B."/>
            <person name="Shapiro H."/>
            <person name="Sukno S."/>
            <person name="Tamayo-Ramos J.A."/>
            <person name="Tisch D."/>
            <person name="Wiest A."/>
            <person name="Wilkinson H.H."/>
            <person name="Zhang M."/>
            <person name="Coutinho P.M."/>
            <person name="Kenerley C.M."/>
            <person name="Monte E."/>
            <person name="Baker S.E."/>
            <person name="Grigoriev I.V."/>
        </authorList>
    </citation>
    <scope>NUCLEOTIDE SEQUENCE [LARGE SCALE GENOMIC DNA]</scope>
    <source>
        <strain evidence="12">Gv29-8 / FGSC 10586</strain>
    </source>
</reference>
<evidence type="ECO:0000256" key="3">
    <source>
        <dbReference type="ARBA" id="ARBA00022603"/>
    </source>
</evidence>
<dbReference type="CDD" id="cd05195">
    <property type="entry name" value="enoyl_red"/>
    <property type="match status" value="1"/>
</dbReference>
<dbReference type="FunFam" id="3.40.47.10:FF:000019">
    <property type="entry name" value="Polyketide synthase type I"/>
    <property type="match status" value="1"/>
</dbReference>
<dbReference type="EMBL" id="ABDF02000091">
    <property type="protein sequence ID" value="EHK16311.1"/>
    <property type="molecule type" value="Genomic_DNA"/>
</dbReference>
<comment type="caution">
    <text evidence="11">The sequence shown here is derived from an EMBL/GenBank/DDBJ whole genome shotgun (WGS) entry which is preliminary data.</text>
</comment>
<dbReference type="PROSITE" id="PS52019">
    <property type="entry name" value="PKS_MFAS_DH"/>
    <property type="match status" value="1"/>
</dbReference>
<dbReference type="CDD" id="cd00833">
    <property type="entry name" value="PKS"/>
    <property type="match status" value="1"/>
</dbReference>
<dbReference type="GO" id="GO:0032259">
    <property type="term" value="P:methylation"/>
    <property type="evidence" value="ECO:0007669"/>
    <property type="project" value="UniProtKB-KW"/>
</dbReference>
<feature type="domain" description="Carrier" evidence="8">
    <location>
        <begin position="2246"/>
        <end position="2323"/>
    </location>
</feature>
<evidence type="ECO:0000256" key="4">
    <source>
        <dbReference type="ARBA" id="ARBA00022679"/>
    </source>
</evidence>
<dbReference type="Pfam" id="PF08659">
    <property type="entry name" value="KR"/>
    <property type="match status" value="1"/>
</dbReference>
<dbReference type="Gene3D" id="3.40.47.10">
    <property type="match status" value="1"/>
</dbReference>
<dbReference type="PANTHER" id="PTHR43775:SF29">
    <property type="entry name" value="ASPERFURANONE POLYKETIDE SYNTHASE AFOG-RELATED"/>
    <property type="match status" value="1"/>
</dbReference>